<feature type="compositionally biased region" description="Low complexity" evidence="1">
    <location>
        <begin position="439"/>
        <end position="468"/>
    </location>
</feature>
<protein>
    <submittedName>
        <fullName evidence="2">Conserved alanine and proline rich protein</fullName>
    </submittedName>
</protein>
<feature type="region of interest" description="Disordered" evidence="1">
    <location>
        <begin position="229"/>
        <end position="329"/>
    </location>
</feature>
<dbReference type="EMBL" id="CSWP01000002">
    <property type="protein sequence ID" value="CPV42878.1"/>
    <property type="molecule type" value="Genomic_DNA"/>
</dbReference>
<dbReference type="Proteomes" id="UP000045782">
    <property type="component" value="Unassembled WGS sequence"/>
</dbReference>
<sequence length="546" mass="55191">MANKWDIEALRGEGLQAIANSQNYVTAAIRGNGKSPVTITNPDLTANERQLFDWYDMDAGMDLNTLGGDLELFKNATATMKAAAERQHGQLQRLIGLWEGKGSESANDFLKTHNSTADAVTDEFGKVSTGLDGLRNALWNIVDLKKQASTMVDGLVTDRTHFDSAVVTYKTGMGDKSQADETNATMIGPHVKNNIEGQLLPAFKKAWSAGGGAYDTLINGLKQKLPPDFKLPPGVFGPDYDTTDEPAKTPKGKGKQDDKDGGETSGDSGQSGNSGVNSGAGGGTASGGMQGTATPASATGSPGGQLSGAAQQQGAGQGQQGMDPSQMVSGMTGALTGALSSIGQAASGIVSAITEGISSIPFDQMGQGPGDDQFDGRADEAADKKDEAAADGKKDPDAKMAAAKDAAIEEARADSGATFATDGKPAPGIQLAGAGGLEATPTATPGQTTPGAPLGATPTGTIPPAAGGLSAAQPAGSSASLTPHPVQAQPPTVPQHPEPQSAAARQPSPLPSVGPPDASAQPQEAKTEAGETPCEIAADELPKAGR</sequence>
<feature type="region of interest" description="Disordered" evidence="1">
    <location>
        <begin position="360"/>
        <end position="546"/>
    </location>
</feature>
<evidence type="ECO:0000313" key="2">
    <source>
        <dbReference type="EMBL" id="CPV42878.1"/>
    </source>
</evidence>
<feature type="compositionally biased region" description="Low complexity" evidence="1">
    <location>
        <begin position="265"/>
        <end position="277"/>
    </location>
</feature>
<proteinExistence type="predicted"/>
<evidence type="ECO:0000256" key="1">
    <source>
        <dbReference type="SAM" id="MobiDB-lite"/>
    </source>
</evidence>
<reference evidence="2 3" key="1">
    <citation type="submission" date="2015-03" db="EMBL/GenBank/DDBJ databases">
        <authorList>
            <person name="Murphy D."/>
        </authorList>
    </citation>
    <scope>NUCLEOTIDE SEQUENCE [LARGE SCALE GENOMIC DNA]</scope>
    <source>
        <strain evidence="2 3">PAP088</strain>
    </source>
</reference>
<organism evidence="2 3">
    <name type="scientific">Mycobacteroides abscessus</name>
    <dbReference type="NCBI Taxonomy" id="36809"/>
    <lineage>
        <taxon>Bacteria</taxon>
        <taxon>Bacillati</taxon>
        <taxon>Actinomycetota</taxon>
        <taxon>Actinomycetes</taxon>
        <taxon>Mycobacteriales</taxon>
        <taxon>Mycobacteriaceae</taxon>
        <taxon>Mycobacteroides</taxon>
    </lineage>
</organism>
<name>A0A0U0ZJA7_9MYCO</name>
<feature type="compositionally biased region" description="Gly residues" evidence="1">
    <location>
        <begin position="278"/>
        <end position="290"/>
    </location>
</feature>
<accession>A0A0U0ZJA7</accession>
<dbReference type="AlphaFoldDB" id="A0A0U0ZJA7"/>
<dbReference type="RefSeq" id="WP_016892567.1">
    <property type="nucleotide sequence ID" value="NZ_CSWP01000002.1"/>
</dbReference>
<gene>
    <name evidence="2" type="ORF">ERS075579_01435</name>
</gene>
<evidence type="ECO:0000313" key="3">
    <source>
        <dbReference type="Proteomes" id="UP000045782"/>
    </source>
</evidence>
<feature type="compositionally biased region" description="Basic and acidic residues" evidence="1">
    <location>
        <begin position="374"/>
        <end position="398"/>
    </location>
</feature>